<dbReference type="EMBL" id="CACVKT020007641">
    <property type="protein sequence ID" value="CAC5409211.1"/>
    <property type="molecule type" value="Genomic_DNA"/>
</dbReference>
<evidence type="ECO:0000313" key="2">
    <source>
        <dbReference type="Proteomes" id="UP000507470"/>
    </source>
</evidence>
<sequence>MVYKVENNQNVKSYKDSFQKITGYQHMRREMRSYTFVFLLAFCLVCMPKLDAAEGYAPRKCFPQIDCGFNRPPCVDECIRNGCSGIDAKFCKHHILIEKVSAFYHYLSRYFYYAQLQALVSLLAQMALSRFMLVLQALTCDIVVEIAREPEFALEKVFGLHLKLPFQYLDFAVQNTHSVEENWTQFKEAIETCIDRHIPKKKIGKHQDVPWMTIEIKRLLRKTQRLYNKSKKSKKSSHKEAFKNISSLIRNKLHKSY</sequence>
<gene>
    <name evidence="1" type="ORF">MCOR_42527</name>
</gene>
<evidence type="ECO:0000313" key="1">
    <source>
        <dbReference type="EMBL" id="CAC5409211.1"/>
    </source>
</evidence>
<dbReference type="OrthoDB" id="10522843at2759"/>
<proteinExistence type="predicted"/>
<reference evidence="1 2" key="1">
    <citation type="submission" date="2020-06" db="EMBL/GenBank/DDBJ databases">
        <authorList>
            <person name="Li R."/>
            <person name="Bekaert M."/>
        </authorList>
    </citation>
    <scope>NUCLEOTIDE SEQUENCE [LARGE SCALE GENOMIC DNA]</scope>
    <source>
        <strain evidence="2">wild</strain>
    </source>
</reference>
<keyword evidence="2" id="KW-1185">Reference proteome</keyword>
<protein>
    <submittedName>
        <fullName evidence="1">Uncharacterized protein</fullName>
    </submittedName>
</protein>
<dbReference type="Proteomes" id="UP000507470">
    <property type="component" value="Unassembled WGS sequence"/>
</dbReference>
<organism evidence="1 2">
    <name type="scientific">Mytilus coruscus</name>
    <name type="common">Sea mussel</name>
    <dbReference type="NCBI Taxonomy" id="42192"/>
    <lineage>
        <taxon>Eukaryota</taxon>
        <taxon>Metazoa</taxon>
        <taxon>Spiralia</taxon>
        <taxon>Lophotrochozoa</taxon>
        <taxon>Mollusca</taxon>
        <taxon>Bivalvia</taxon>
        <taxon>Autobranchia</taxon>
        <taxon>Pteriomorphia</taxon>
        <taxon>Mytilida</taxon>
        <taxon>Mytiloidea</taxon>
        <taxon>Mytilidae</taxon>
        <taxon>Mytilinae</taxon>
        <taxon>Mytilus</taxon>
    </lineage>
</organism>
<dbReference type="AlphaFoldDB" id="A0A6J8DNX2"/>
<accession>A0A6J8DNX2</accession>
<name>A0A6J8DNX2_MYTCO</name>